<feature type="chain" id="PRO_5045147518" evidence="1">
    <location>
        <begin position="29"/>
        <end position="143"/>
    </location>
</feature>
<dbReference type="Proteomes" id="UP000503441">
    <property type="component" value="Chromosome"/>
</dbReference>
<sequence length="143" mass="14386">MRNITSGTTRTVVFATILSSVLACLVLADLTTSESLVADAVKFQKSGASIITFSAPGRIDGDTCESLGAVPNVHSSGAIRSLDTGTKASALPSSTIPSFEVTAGFSELMGTKSSSASGAIISDAVADALGVSPGTKFKQRTIG</sequence>
<organism evidence="2 3">
    <name type="scientific">Leucobacter coleopterorum</name>
    <dbReference type="NCBI Taxonomy" id="2714933"/>
    <lineage>
        <taxon>Bacteria</taxon>
        <taxon>Bacillati</taxon>
        <taxon>Actinomycetota</taxon>
        <taxon>Actinomycetes</taxon>
        <taxon>Micrococcales</taxon>
        <taxon>Microbacteriaceae</taxon>
        <taxon>Leucobacter</taxon>
    </lineage>
</organism>
<evidence type="ECO:0000313" key="2">
    <source>
        <dbReference type="EMBL" id="QIM18288.1"/>
    </source>
</evidence>
<dbReference type="RefSeq" id="WP_166329729.1">
    <property type="nucleotide sequence ID" value="NZ_CP049933.1"/>
</dbReference>
<protein>
    <submittedName>
        <fullName evidence="2">Uncharacterized protein</fullName>
    </submittedName>
</protein>
<dbReference type="EMBL" id="CP049933">
    <property type="protein sequence ID" value="QIM18288.1"/>
    <property type="molecule type" value="Genomic_DNA"/>
</dbReference>
<keyword evidence="1" id="KW-0732">Signal</keyword>
<keyword evidence="3" id="KW-1185">Reference proteome</keyword>
<reference evidence="2 3" key="1">
    <citation type="submission" date="2020-03" db="EMBL/GenBank/DDBJ databases">
        <title>Leucobacter sp. nov., isolated from beetles.</title>
        <authorList>
            <person name="Hyun D.-W."/>
            <person name="Bae J.-W."/>
        </authorList>
    </citation>
    <scope>NUCLEOTIDE SEQUENCE [LARGE SCALE GENOMIC DNA]</scope>
    <source>
        <strain evidence="2 3">HDW9A</strain>
    </source>
</reference>
<evidence type="ECO:0000313" key="3">
    <source>
        <dbReference type="Proteomes" id="UP000503441"/>
    </source>
</evidence>
<feature type="signal peptide" evidence="1">
    <location>
        <begin position="1"/>
        <end position="28"/>
    </location>
</feature>
<accession>A0ABX6JVM5</accession>
<evidence type="ECO:0000256" key="1">
    <source>
        <dbReference type="SAM" id="SignalP"/>
    </source>
</evidence>
<proteinExistence type="predicted"/>
<name>A0ABX6JVM5_9MICO</name>
<dbReference type="PROSITE" id="PS51257">
    <property type="entry name" value="PROKAR_LIPOPROTEIN"/>
    <property type="match status" value="1"/>
</dbReference>
<gene>
    <name evidence="2" type="ORF">G7066_05800</name>
</gene>